<evidence type="ECO:0000313" key="1">
    <source>
        <dbReference type="EMBL" id="KAI4809031.1"/>
    </source>
</evidence>
<dbReference type="Proteomes" id="UP001057452">
    <property type="component" value="Chromosome 17"/>
</dbReference>
<organism evidence="1 2">
    <name type="scientific">Chaenocephalus aceratus</name>
    <name type="common">Blackfin icefish</name>
    <name type="synonym">Chaenichthys aceratus</name>
    <dbReference type="NCBI Taxonomy" id="36190"/>
    <lineage>
        <taxon>Eukaryota</taxon>
        <taxon>Metazoa</taxon>
        <taxon>Chordata</taxon>
        <taxon>Craniata</taxon>
        <taxon>Vertebrata</taxon>
        <taxon>Euteleostomi</taxon>
        <taxon>Actinopterygii</taxon>
        <taxon>Neopterygii</taxon>
        <taxon>Teleostei</taxon>
        <taxon>Neoteleostei</taxon>
        <taxon>Acanthomorphata</taxon>
        <taxon>Eupercaria</taxon>
        <taxon>Perciformes</taxon>
        <taxon>Notothenioidei</taxon>
        <taxon>Channichthyidae</taxon>
        <taxon>Chaenocephalus</taxon>
    </lineage>
</organism>
<keyword evidence="2" id="KW-1185">Reference proteome</keyword>
<gene>
    <name evidence="1" type="ORF">KUCAC02_017947</name>
</gene>
<comment type="caution">
    <text evidence="1">The sequence shown here is derived from an EMBL/GenBank/DDBJ whole genome shotgun (WGS) entry which is preliminary data.</text>
</comment>
<reference evidence="1" key="1">
    <citation type="submission" date="2022-05" db="EMBL/GenBank/DDBJ databases">
        <title>Chromosome-level genome of Chaenocephalus aceratus.</title>
        <authorList>
            <person name="Park H."/>
        </authorList>
    </citation>
    <scope>NUCLEOTIDE SEQUENCE</scope>
    <source>
        <strain evidence="1">KU_202001</strain>
    </source>
</reference>
<sequence length="1231" mass="134909">MAGFGLRRTQSLKSLSGVQERSWVMPALTRWDRKSVSQLVQHYQSCADLSSIAKEDHKLQMSESCVDGGLRRLDTGGDHLAFSGSGRSSNLSRSCSMDFLPQREPSGTRALCALFESKAGLHKSFTSSPRLNTGSKTERDCPLQDWRSPNTSLKDTTNQRVDQVEGGKAMNGLPESSARASRHAHDDKYSPSLTKGETPTRQSRHRISTSSSVRDRSALYLSRAAAIDSTGGSAQLEIVSTSGTRAKNSKFGSPAKDTCSACLTPVYPMEKMVANKLILHNNCFCCKYCKKKLSIHNYSSLYGECYCIAHYQQLFKRSGNYDEGFGHKQHKDRWLQKNKEIEETDNRPTPKKKQNSSNMSNDSRESNDSVRRSARDIGCNSSADVNGKLKGSWPPEKKRPGVNPAQLSYVSIGKALISEHQKSDNNQLKINHGGEIHDKAKALSSSIISGVKERSKTTGHNSAEKFPPGKTKSRSDQTNDSISPRVLNFSSPHKEKGSTVTNMKTAPTNVALTSKTNFNPTSSRPDVYPNKAKKSVRFASNVDVAQYDLSLQLTTGAKCEGHSMHLPDQTEQNKVDEYEDIQYVGDNSNLHHLSFELSKEQSHSEVYFESHEYNSHGITQNTSNQESDVKVESSQEIPETDTTVLNGVVDKVEELLDSQSFTETFNSAQEDLKHKEPSEMCQVNPENPCDSESPITLQSPAGLMSGQEASLNGNTEQIQKMESGNDQETGSIPKTPVARTNSLKGFSKQTKVRLGSWSKGKSPMSKLFTSGGSDKTNKVEPKEAKKTDVKPSGGLLGRLFQSSSEKAEDPTKLAVRNERNDKTTDDDKKREELREVLTEEKQKEGDMSEEPLQEQEPGDLLKERSDFPEQNTTESNLNEAGSKSIEPSTSTSETVEDLTAPEQTNDQELHLQSMSVTYPETESKDVHHTVESVSLASEESIKLSKQFLPEKKGDAPFNYDFFGDSISSAPVDALVIQVNTEESSQRSNELLDEGVRGLCDGVILNLNQELATDSPNLFDLVNITSDAFVSSLSDTALPEVALTDTFSLLDNHPILPQNDLILGLTDQLIVPASAPVNQEEDQSHFTTNSQREDQEADFDIFGSNNALFTQPPTVNVPHQGGADSSSNQPTAFPDDIFGSSDVLTVLPSTPATSNSLYDWFGSDSASVAPPSAPTGLFADDIFTSEPKLLAVSEPSDVNVCVDSLLVSDNSSTAQTAESIVTNNNWMDDLLG</sequence>
<protein>
    <submittedName>
        <fullName evidence="1">Uncharacterized protein</fullName>
    </submittedName>
</protein>
<proteinExistence type="predicted"/>
<name>A0ACB9W8J0_CHAAC</name>
<accession>A0ACB9W8J0</accession>
<dbReference type="EMBL" id="CM043801">
    <property type="protein sequence ID" value="KAI4809031.1"/>
    <property type="molecule type" value="Genomic_DNA"/>
</dbReference>
<evidence type="ECO:0000313" key="2">
    <source>
        <dbReference type="Proteomes" id="UP001057452"/>
    </source>
</evidence>